<proteinExistence type="predicted"/>
<keyword evidence="2" id="KW-1185">Reference proteome</keyword>
<name>A0ACC3S6W2_9PEZI</name>
<protein>
    <submittedName>
        <fullName evidence="1">Uncharacterized protein</fullName>
    </submittedName>
</protein>
<evidence type="ECO:0000313" key="1">
    <source>
        <dbReference type="EMBL" id="KAK8198596.1"/>
    </source>
</evidence>
<accession>A0ACC3S6W2</accession>
<organism evidence="1 2">
    <name type="scientific">Zalaria obscura</name>
    <dbReference type="NCBI Taxonomy" id="2024903"/>
    <lineage>
        <taxon>Eukaryota</taxon>
        <taxon>Fungi</taxon>
        <taxon>Dikarya</taxon>
        <taxon>Ascomycota</taxon>
        <taxon>Pezizomycotina</taxon>
        <taxon>Dothideomycetes</taxon>
        <taxon>Dothideomycetidae</taxon>
        <taxon>Dothideales</taxon>
        <taxon>Zalariaceae</taxon>
        <taxon>Zalaria</taxon>
    </lineage>
</organism>
<dbReference type="Proteomes" id="UP001320706">
    <property type="component" value="Unassembled WGS sequence"/>
</dbReference>
<gene>
    <name evidence="1" type="ORF">M8818_006463</name>
</gene>
<dbReference type="EMBL" id="JAMKPW020000040">
    <property type="protein sequence ID" value="KAK8198596.1"/>
    <property type="molecule type" value="Genomic_DNA"/>
</dbReference>
<sequence length="392" mass="42371">MHLHLPHWLAAAAGLLSTSDAFTPASTSGTDKLAAAGLVKLAAYTYKNPPKNGCSLKKGYGRQEWSTLSSTQQKAYINAVLCLQSKPGKLPSSEFPGVKSRYDDFVGTHINQTLTIHGTANFLSWHRYFIYTFEQALRNECGYNGYLPYANWGKYAEDLLNAPLFDGSETSISGNGVYRNYSGADIPSAATPYIHLPAGEGGGCVETGPFKNMTVNLGPVVPVFTDVPANPQADGLGYNPRCLRRDIGAYAASIASTDANSTDLIAGYTSIADFQTSMQGDFVDGLLGVHTAGHFWVGGDPGGDIFASPGDPWFWLHHAQIDRTWWIWQNQDLKNRQNAIAGTITLNNSPASRNGTLQDTISLGNYAKDIIIQDAMSTLGSTANSPFCYIYL</sequence>
<evidence type="ECO:0000313" key="2">
    <source>
        <dbReference type="Proteomes" id="UP001320706"/>
    </source>
</evidence>
<reference evidence="1" key="1">
    <citation type="submission" date="2024-02" db="EMBL/GenBank/DDBJ databases">
        <title>Metagenome Assembled Genome of Zalaria obscura JY119.</title>
        <authorList>
            <person name="Vighnesh L."/>
            <person name="Jagadeeshwari U."/>
            <person name="Venkata Ramana C."/>
            <person name="Sasikala C."/>
        </authorList>
    </citation>
    <scope>NUCLEOTIDE SEQUENCE</scope>
    <source>
        <strain evidence="1">JY119</strain>
    </source>
</reference>
<comment type="caution">
    <text evidence="1">The sequence shown here is derived from an EMBL/GenBank/DDBJ whole genome shotgun (WGS) entry which is preliminary data.</text>
</comment>